<dbReference type="STRING" id="1344416.A0A139A488"/>
<dbReference type="PANTHER" id="PTHR13391">
    <property type="entry name" value="MITOCHONDRIAL DISTRIBUTION REGULATOR MISATO"/>
    <property type="match status" value="1"/>
</dbReference>
<dbReference type="Pfam" id="PF10644">
    <property type="entry name" value="Misat_Tub_SegII"/>
    <property type="match status" value="1"/>
</dbReference>
<dbReference type="AlphaFoldDB" id="A0A139A488"/>
<evidence type="ECO:0000259" key="7">
    <source>
        <dbReference type="Pfam" id="PF14881"/>
    </source>
</evidence>
<evidence type="ECO:0000256" key="3">
    <source>
        <dbReference type="ARBA" id="ARBA00008507"/>
    </source>
</evidence>
<comment type="similarity">
    <text evidence="3">Belongs to the misato family.</text>
</comment>
<dbReference type="EMBL" id="KQ965799">
    <property type="protein sequence ID" value="KXS11637.1"/>
    <property type="molecule type" value="Genomic_DNA"/>
</dbReference>
<comment type="subcellular location">
    <subcellularLocation>
        <location evidence="2">Mitochondrion</location>
    </subcellularLocation>
</comment>
<keyword evidence="4" id="KW-0496">Mitochondrion</keyword>
<dbReference type="PANTHER" id="PTHR13391:SF0">
    <property type="entry name" value="PROTEIN MISATO HOMOLOG 1"/>
    <property type="match status" value="1"/>
</dbReference>
<keyword evidence="9" id="KW-1185">Reference proteome</keyword>
<dbReference type="OrthoDB" id="271881at2759"/>
<dbReference type="InterPro" id="IPR029209">
    <property type="entry name" value="DML1/Misato_tubulin"/>
</dbReference>
<feature type="region of interest" description="Disordered" evidence="5">
    <location>
        <begin position="284"/>
        <end position="342"/>
    </location>
</feature>
<evidence type="ECO:0000259" key="6">
    <source>
        <dbReference type="Pfam" id="PF10644"/>
    </source>
</evidence>
<dbReference type="InterPro" id="IPR049942">
    <property type="entry name" value="DML1/Misato"/>
</dbReference>
<dbReference type="InterPro" id="IPR036525">
    <property type="entry name" value="Tubulin/FtsZ_GTPase_sf"/>
</dbReference>
<dbReference type="InterPro" id="IPR019605">
    <property type="entry name" value="Misato_II_tubulin-like"/>
</dbReference>
<gene>
    <name evidence="8" type="ORF">M427DRAFT_138082</name>
</gene>
<dbReference type="GO" id="GO:0005739">
    <property type="term" value="C:mitochondrion"/>
    <property type="evidence" value="ECO:0007669"/>
    <property type="project" value="UniProtKB-SubCell"/>
</dbReference>
<feature type="domain" description="DML1/Misato tubulin" evidence="7">
    <location>
        <begin position="165"/>
        <end position="277"/>
    </location>
</feature>
<dbReference type="Proteomes" id="UP000070544">
    <property type="component" value="Unassembled WGS sequence"/>
</dbReference>
<dbReference type="GO" id="GO:0007005">
    <property type="term" value="P:mitochondrion organization"/>
    <property type="evidence" value="ECO:0007669"/>
    <property type="project" value="InterPro"/>
</dbReference>
<protein>
    <submittedName>
        <fullName evidence="8">Tubulin nucleotide-binding domain-like protein</fullName>
    </submittedName>
</protein>
<proteinExistence type="inferred from homology"/>
<dbReference type="Pfam" id="PF14881">
    <property type="entry name" value="Tubulin_3"/>
    <property type="match status" value="1"/>
</dbReference>
<feature type="compositionally biased region" description="Acidic residues" evidence="5">
    <location>
        <begin position="286"/>
        <end position="304"/>
    </location>
</feature>
<evidence type="ECO:0000256" key="1">
    <source>
        <dbReference type="ARBA" id="ARBA00003757"/>
    </source>
</evidence>
<accession>A0A139A488</accession>
<evidence type="ECO:0000256" key="4">
    <source>
        <dbReference type="ARBA" id="ARBA00023128"/>
    </source>
</evidence>
<feature type="domain" description="Misato Segment II tubulin-like" evidence="6">
    <location>
        <begin position="2"/>
        <end position="149"/>
    </location>
</feature>
<dbReference type="Gene3D" id="3.40.50.1440">
    <property type="entry name" value="Tubulin/FtsZ, GTPase domain"/>
    <property type="match status" value="1"/>
</dbReference>
<evidence type="ECO:0000256" key="5">
    <source>
        <dbReference type="SAM" id="MobiDB-lite"/>
    </source>
</evidence>
<feature type="region of interest" description="Disordered" evidence="5">
    <location>
        <begin position="109"/>
        <end position="137"/>
    </location>
</feature>
<organism evidence="8 9">
    <name type="scientific">Gonapodya prolifera (strain JEL478)</name>
    <name type="common">Monoblepharis prolifera</name>
    <dbReference type="NCBI Taxonomy" id="1344416"/>
    <lineage>
        <taxon>Eukaryota</taxon>
        <taxon>Fungi</taxon>
        <taxon>Fungi incertae sedis</taxon>
        <taxon>Chytridiomycota</taxon>
        <taxon>Chytridiomycota incertae sedis</taxon>
        <taxon>Monoblepharidomycetes</taxon>
        <taxon>Monoblepharidales</taxon>
        <taxon>Gonapodyaceae</taxon>
        <taxon>Gonapodya</taxon>
    </lineage>
</organism>
<sequence length="706" mass="76217">MREIVTLQFGNYANHAMTHLWNSHDHATSLYYLSPGISKLPRESVPEYLRHLPSYLDWDPDVLFREGQDPATGQETYTPRTVVFDTRDGFGGLSETGGLYGGARKAGGGGSLTNSGDGDDSSNATWEGGKVDVFQSQPWPRSDYLRDLDDENLPSGENRGTHDLSTSVVTWSDYSRVFYHPRTAVVIPPRLQHMESESISPFPTFTSGLDCFSNESAFVETFMDNQIRFFAEECDSMQGFLTVTDTDDGWGAFSKGVLDMIRDEFGEKCTIVTAGLSRVDIGAEAATDETADDGNDPYDDDDNTETPTPRAQKGKAVQRVGQKGNEAHTAGSSSPKTAKPTLETSRARLNIALSLHYLSSSSSLYLPICVPGPDDVSQAEGWSRFLATNLSTPYKSSSLPAAIIDTVTMSSRMRDASAVCHLDDLSASLRIIESCRVAGVAGALPFPVYVDEPTDYSRGVDVTPRTNVSALEQALGQCFGRLGASDSGKATPVSSSSATHQARSLLWDFTLSSNPYIPTELQAHLAQLGRKVPGPRIFHPFAHHLTVRGLPPSSYLPTYSASSASNMMRLWSRPRDVGRSRVNLARGPLLLPDSFPNLFSSKVLRDGTILKSSSAHAGAGVRPESTPSLTSLFVGSSLTPFFAASLRVTEPLMPTSKERNATLIGDFLGSAGGTSGGGREVGVGMEDVLEIREAMQAAAENYAELI</sequence>
<evidence type="ECO:0000313" key="8">
    <source>
        <dbReference type="EMBL" id="KXS11637.1"/>
    </source>
</evidence>
<dbReference type="OMA" id="WIDAYSV"/>
<reference evidence="8 9" key="1">
    <citation type="journal article" date="2015" name="Genome Biol. Evol.">
        <title>Phylogenomic analyses indicate that early fungi evolved digesting cell walls of algal ancestors of land plants.</title>
        <authorList>
            <person name="Chang Y."/>
            <person name="Wang S."/>
            <person name="Sekimoto S."/>
            <person name="Aerts A.L."/>
            <person name="Choi C."/>
            <person name="Clum A."/>
            <person name="LaButti K.M."/>
            <person name="Lindquist E.A."/>
            <person name="Yee Ngan C."/>
            <person name="Ohm R.A."/>
            <person name="Salamov A.A."/>
            <person name="Grigoriev I.V."/>
            <person name="Spatafora J.W."/>
            <person name="Berbee M.L."/>
        </authorList>
    </citation>
    <scope>NUCLEOTIDE SEQUENCE [LARGE SCALE GENOMIC DNA]</scope>
    <source>
        <strain evidence="8 9">JEL478</strain>
    </source>
</reference>
<evidence type="ECO:0000256" key="2">
    <source>
        <dbReference type="ARBA" id="ARBA00004173"/>
    </source>
</evidence>
<name>A0A139A488_GONPJ</name>
<dbReference type="SUPFAM" id="SSF52490">
    <property type="entry name" value="Tubulin nucleotide-binding domain-like"/>
    <property type="match status" value="1"/>
</dbReference>
<evidence type="ECO:0000313" key="9">
    <source>
        <dbReference type="Proteomes" id="UP000070544"/>
    </source>
</evidence>
<comment type="function">
    <text evidence="1">Involved in the partitioning of the mitochondrial organelle and mitochondrial DNA (mtDNA) inheritance.</text>
</comment>